<accession>A0A6J7ILN5</accession>
<name>A0A6J7ILN5_9ZZZZ</name>
<sequence length="298" mass="34522">MAPVTVTTMIRWTSWQRGEGEQSADIPAVHDLGSGHRRLLFHRRVRSCRDLHHLWHFQLRSGRNRNARRLHLLAVPVGLELAGAARSAHGPWCSCPALGRGSLSSSHEEPSGHFRGHKDHRAHRRDARFPSARHMGLEPVLKHASSVPEVLWPECICALRFAQGVVARNHCVCHRYRNRRWDPLALRAHPFRRRNASSCRRSRVAATQWRSPRATRHDFLGRRFLPRRSCRHPHPADDWFSNERRSAHPSCDRCVRCGDVRSPPKPPAHLRWGPRHWSYDDVCHRLLPEQVDMVEFVP</sequence>
<gene>
    <name evidence="1" type="ORF">UFOPK3708_00872</name>
</gene>
<organism evidence="1">
    <name type="scientific">freshwater metagenome</name>
    <dbReference type="NCBI Taxonomy" id="449393"/>
    <lineage>
        <taxon>unclassified sequences</taxon>
        <taxon>metagenomes</taxon>
        <taxon>ecological metagenomes</taxon>
    </lineage>
</organism>
<proteinExistence type="predicted"/>
<dbReference type="AlphaFoldDB" id="A0A6J7ILN5"/>
<dbReference type="EMBL" id="CAFBNA010000043">
    <property type="protein sequence ID" value="CAB4931616.1"/>
    <property type="molecule type" value="Genomic_DNA"/>
</dbReference>
<protein>
    <submittedName>
        <fullName evidence="1">Unannotated protein</fullName>
    </submittedName>
</protein>
<reference evidence="1" key="1">
    <citation type="submission" date="2020-05" db="EMBL/GenBank/DDBJ databases">
        <authorList>
            <person name="Chiriac C."/>
            <person name="Salcher M."/>
            <person name="Ghai R."/>
            <person name="Kavagutti S V."/>
        </authorList>
    </citation>
    <scope>NUCLEOTIDE SEQUENCE</scope>
</reference>
<evidence type="ECO:0000313" key="1">
    <source>
        <dbReference type="EMBL" id="CAB4931616.1"/>
    </source>
</evidence>